<dbReference type="AlphaFoldDB" id="A0A7I8W3U2"/>
<proteinExistence type="predicted"/>
<accession>A0A7I8W3U2</accession>
<dbReference type="Proteomes" id="UP000549394">
    <property type="component" value="Unassembled WGS sequence"/>
</dbReference>
<keyword evidence="2" id="KW-1185">Reference proteome</keyword>
<organism evidence="1 2">
    <name type="scientific">Dimorphilus gyrociliatus</name>
    <dbReference type="NCBI Taxonomy" id="2664684"/>
    <lineage>
        <taxon>Eukaryota</taxon>
        <taxon>Metazoa</taxon>
        <taxon>Spiralia</taxon>
        <taxon>Lophotrochozoa</taxon>
        <taxon>Annelida</taxon>
        <taxon>Polychaeta</taxon>
        <taxon>Polychaeta incertae sedis</taxon>
        <taxon>Dinophilidae</taxon>
        <taxon>Dimorphilus</taxon>
    </lineage>
</organism>
<reference evidence="1 2" key="1">
    <citation type="submission" date="2020-08" db="EMBL/GenBank/DDBJ databases">
        <authorList>
            <person name="Hejnol A."/>
        </authorList>
    </citation>
    <scope>NUCLEOTIDE SEQUENCE [LARGE SCALE GENOMIC DNA]</scope>
</reference>
<evidence type="ECO:0000313" key="2">
    <source>
        <dbReference type="Proteomes" id="UP000549394"/>
    </source>
</evidence>
<gene>
    <name evidence="1" type="ORF">DGYR_LOCUS9388</name>
</gene>
<name>A0A7I8W3U2_9ANNE</name>
<comment type="caution">
    <text evidence="1">The sequence shown here is derived from an EMBL/GenBank/DDBJ whole genome shotgun (WGS) entry which is preliminary data.</text>
</comment>
<sequence length="343" mass="40474">MDWNSMLSCAQEINKEFTESFELTIKSIIFNFNRLPLEALSEDYRYIIGKKLSPTFYRLLQNQKLYDVIKSLQHAPSIKEDVTGFFTAYECFFAYRIQLAKQEFESKVSKLETSDPFLKYLRPTIICDDHWDKVNGLLLQKINPYYTNSFDFNGMTAKIYFAVEYRIMYIIRRIFEDAQVIEKSKIQFEDTSDTDYSVVFTNPNYQVNYSYLDNPLKRKNVRNSTIGRERESKLIITFSSAGILSTRTDYDCVSFLIMFETIANWVFGKQRKYAQSIPLTFAKHFLMEYQTEEKKTLGWSFENLIYDLGVTIRAGVDIRTKFLIHSKIKHLDDQEILKLVYGL</sequence>
<evidence type="ECO:0000313" key="1">
    <source>
        <dbReference type="EMBL" id="CAD5121431.1"/>
    </source>
</evidence>
<dbReference type="EMBL" id="CAJFCJ010000014">
    <property type="protein sequence ID" value="CAD5121431.1"/>
    <property type="molecule type" value="Genomic_DNA"/>
</dbReference>
<protein>
    <submittedName>
        <fullName evidence="1">Uncharacterized protein</fullName>
    </submittedName>
</protein>